<name>A0A1M4XR69_9FLAO</name>
<keyword evidence="3" id="KW-1185">Reference proteome</keyword>
<evidence type="ECO:0000313" key="2">
    <source>
        <dbReference type="EMBL" id="SHE96094.1"/>
    </source>
</evidence>
<gene>
    <name evidence="2" type="ORF">SAMN05444278_11028</name>
</gene>
<organism evidence="2 3">
    <name type="scientific">Psychroflexus salarius</name>
    <dbReference type="NCBI Taxonomy" id="1155689"/>
    <lineage>
        <taxon>Bacteria</taxon>
        <taxon>Pseudomonadati</taxon>
        <taxon>Bacteroidota</taxon>
        <taxon>Flavobacteriia</taxon>
        <taxon>Flavobacteriales</taxon>
        <taxon>Flavobacteriaceae</taxon>
        <taxon>Psychroflexus</taxon>
    </lineage>
</organism>
<dbReference type="RefSeq" id="WP_073193574.1">
    <property type="nucleotide sequence ID" value="NZ_FQTW01000010.1"/>
</dbReference>
<accession>A0A1M4XR69</accession>
<keyword evidence="1" id="KW-1133">Transmembrane helix</keyword>
<dbReference type="Proteomes" id="UP000184462">
    <property type="component" value="Unassembled WGS sequence"/>
</dbReference>
<keyword evidence="1" id="KW-0812">Transmembrane</keyword>
<proteinExistence type="predicted"/>
<evidence type="ECO:0000256" key="1">
    <source>
        <dbReference type="SAM" id="Phobius"/>
    </source>
</evidence>
<sequence length="108" mass="12603">MKKKYLKNAAVFVTIVIIALIYGNLKESKLDKNGKYTIGKIENIFWAKGGMSCSYTYTVKDKNYESKNFIYGNQVKVGDFYYVKYNKNSPNHNELIFEKKAKNYDDLK</sequence>
<dbReference type="EMBL" id="FQTW01000010">
    <property type="protein sequence ID" value="SHE96094.1"/>
    <property type="molecule type" value="Genomic_DNA"/>
</dbReference>
<evidence type="ECO:0000313" key="3">
    <source>
        <dbReference type="Proteomes" id="UP000184462"/>
    </source>
</evidence>
<protein>
    <recommendedName>
        <fullName evidence="4">DUF3592 domain-containing protein</fullName>
    </recommendedName>
</protein>
<reference evidence="2 3" key="1">
    <citation type="submission" date="2016-11" db="EMBL/GenBank/DDBJ databases">
        <authorList>
            <person name="Jaros S."/>
            <person name="Januszkiewicz K."/>
            <person name="Wedrychowicz H."/>
        </authorList>
    </citation>
    <scope>NUCLEOTIDE SEQUENCE [LARGE SCALE GENOMIC DNA]</scope>
    <source>
        <strain evidence="2 3">DSM 25661</strain>
    </source>
</reference>
<dbReference type="STRING" id="1155689.SAMN05444278_11028"/>
<feature type="transmembrane region" description="Helical" evidence="1">
    <location>
        <begin position="6"/>
        <end position="25"/>
    </location>
</feature>
<evidence type="ECO:0008006" key="4">
    <source>
        <dbReference type="Google" id="ProtNLM"/>
    </source>
</evidence>
<dbReference type="AlphaFoldDB" id="A0A1M4XR69"/>
<keyword evidence="1" id="KW-0472">Membrane</keyword>